<name>A0A4Q2D0M1_9AGAR</name>
<comment type="caution">
    <text evidence="1">The sequence shown here is derived from an EMBL/GenBank/DDBJ whole genome shotgun (WGS) entry which is preliminary data.</text>
</comment>
<protein>
    <submittedName>
        <fullName evidence="1">Uncharacterized protein</fullName>
    </submittedName>
</protein>
<keyword evidence="2" id="KW-1185">Reference proteome</keyword>
<dbReference type="OrthoDB" id="3270336at2759"/>
<dbReference type="Proteomes" id="UP000290288">
    <property type="component" value="Unassembled WGS sequence"/>
</dbReference>
<sequence>MANSSPPTGRVQIVNGVLYYSPNSLVDPPLILDEHPINIDNPFKPGAGHHPTVQYHDFTSPRPWSRTFGWTSFVPAVPLNRSSCALVGVLARHPPIQHYTNENAEVHGYRLPVPNLWEDLEDDVYAAVVALKNCYHTPCVLPFLPNALGFRNMHSQECWLRGCIRRSCAWFQVWFGTLSYLLACAVHPTEDPRRFSNLPEVDFKTALRAARLSEAWMDDLLISPITQYTIHNRRAGTIIDVLNPVEGQPSLAWFLSFGIPVWYHWGETEEALAKKSSLYDEFRPPGHLTAQYFSYLKPTPIAPLSSGTPQPASSPVIPLDK</sequence>
<dbReference type="AlphaFoldDB" id="A0A4Q2D0M1"/>
<proteinExistence type="predicted"/>
<evidence type="ECO:0000313" key="2">
    <source>
        <dbReference type="Proteomes" id="UP000290288"/>
    </source>
</evidence>
<reference evidence="1 2" key="1">
    <citation type="submission" date="2019-01" db="EMBL/GenBank/DDBJ databases">
        <title>Draft genome sequence of Psathyrella aberdarensis IHI B618.</title>
        <authorList>
            <person name="Buettner E."/>
            <person name="Kellner H."/>
        </authorList>
    </citation>
    <scope>NUCLEOTIDE SEQUENCE [LARGE SCALE GENOMIC DNA]</scope>
    <source>
        <strain evidence="1 2">IHI B618</strain>
    </source>
</reference>
<evidence type="ECO:0000313" key="1">
    <source>
        <dbReference type="EMBL" id="RXW11976.1"/>
    </source>
</evidence>
<accession>A0A4Q2D0M1</accession>
<dbReference type="EMBL" id="SDEE01001484">
    <property type="protein sequence ID" value="RXW11976.1"/>
    <property type="molecule type" value="Genomic_DNA"/>
</dbReference>
<gene>
    <name evidence="1" type="ORF">EST38_g13880</name>
</gene>
<organism evidence="1 2">
    <name type="scientific">Candolleomyces aberdarensis</name>
    <dbReference type="NCBI Taxonomy" id="2316362"/>
    <lineage>
        <taxon>Eukaryota</taxon>
        <taxon>Fungi</taxon>
        <taxon>Dikarya</taxon>
        <taxon>Basidiomycota</taxon>
        <taxon>Agaricomycotina</taxon>
        <taxon>Agaricomycetes</taxon>
        <taxon>Agaricomycetidae</taxon>
        <taxon>Agaricales</taxon>
        <taxon>Agaricineae</taxon>
        <taxon>Psathyrellaceae</taxon>
        <taxon>Candolleomyces</taxon>
    </lineage>
</organism>